<evidence type="ECO:0000256" key="4">
    <source>
        <dbReference type="ARBA" id="ARBA00023163"/>
    </source>
</evidence>
<dbReference type="PANTHER" id="PTHR46684">
    <property type="entry name" value="TRANSCRIPTION FACTOR FAMA"/>
    <property type="match status" value="1"/>
</dbReference>
<dbReference type="InterPro" id="IPR011598">
    <property type="entry name" value="bHLH_dom"/>
</dbReference>
<feature type="region of interest" description="Disordered" evidence="5">
    <location>
        <begin position="500"/>
        <end position="532"/>
    </location>
</feature>
<dbReference type="InterPro" id="IPR044283">
    <property type="entry name" value="FAMA/SPEECHLESS/MUTE-like"/>
</dbReference>
<name>A0A9E7KPX9_9LILI</name>
<proteinExistence type="inferred from homology"/>
<sequence>MYLLLRAGGKRQNLREKPELCFDREEERSEVVRSAAWRSRAAGVVKFTSVAAALPAASMEQLRGEPINDALLVREEPSAGCLEAGAASAAFSEHPEMIYGNLFSHQMPFLQLLQGAMQAGEEAEEEEVELHLQQYQYQHESFFTSCTQESNFQLLLRLQSQNCFKQLRTAEMDTSRVVEQLESCITHASESETRGVVHHKTPATVAATGPTRSAAGVGPNERRKRKRPRQASTSKSAQEVESQRMTHIAVERNRRRLMNDHLATLRSLMPSSYVQRGDQASIIGGAIDFVKELEQRLLSLRAQKRLLESAAVRSRPNDDEPRHTSVLHDGFFISPQYTGYLGSQQRRRDANGEEAQLEDGTGVDVEATVVQGHVNLKVAAQRRRGQLVRAIAAMEELRLSVLHLNVTSLEPSSILYSLSLKCRWRKRASWGQRMRLRRRCTRSSATSTPAVDTMLKLSGRPPCLPQTQHRPFPEHSASASSLAPSIDCSSSGLLPFELSKPNPTCRGGRAQIVEDEEDSTTDEEMSVSVDSTNSELSVLDFNGFGGTFEAEATCGKEGS</sequence>
<keyword evidence="8" id="KW-1185">Reference proteome</keyword>
<dbReference type="GO" id="GO:0003700">
    <property type="term" value="F:DNA-binding transcription factor activity"/>
    <property type="evidence" value="ECO:0007669"/>
    <property type="project" value="InterPro"/>
</dbReference>
<evidence type="ECO:0000256" key="3">
    <source>
        <dbReference type="ARBA" id="ARBA00023125"/>
    </source>
</evidence>
<dbReference type="EMBL" id="CP097510">
    <property type="protein sequence ID" value="URE25206.1"/>
    <property type="molecule type" value="Genomic_DNA"/>
</dbReference>
<dbReference type="GO" id="GO:0003677">
    <property type="term" value="F:DNA binding"/>
    <property type="evidence" value="ECO:0007669"/>
    <property type="project" value="UniProtKB-KW"/>
</dbReference>
<dbReference type="PANTHER" id="PTHR46684:SF16">
    <property type="entry name" value="TRANSCRIPTION FACTOR BHLH67-LIKE ISOFORM X2"/>
    <property type="match status" value="1"/>
</dbReference>
<evidence type="ECO:0000256" key="2">
    <source>
        <dbReference type="ARBA" id="ARBA00023015"/>
    </source>
</evidence>
<reference evidence="7" key="1">
    <citation type="submission" date="2022-05" db="EMBL/GenBank/DDBJ databases">
        <title>The Musa troglodytarum L. genome provides insights into the mechanism of non-climacteric behaviour and enrichment of carotenoids.</title>
        <authorList>
            <person name="Wang J."/>
        </authorList>
    </citation>
    <scope>NUCLEOTIDE SEQUENCE</scope>
    <source>
        <tissue evidence="7">Leaf</tissue>
    </source>
</reference>
<dbReference type="Gene3D" id="4.10.280.10">
    <property type="entry name" value="Helix-loop-helix DNA-binding domain"/>
    <property type="match status" value="1"/>
</dbReference>
<dbReference type="GO" id="GO:0046983">
    <property type="term" value="F:protein dimerization activity"/>
    <property type="evidence" value="ECO:0007669"/>
    <property type="project" value="InterPro"/>
</dbReference>
<keyword evidence="3 7" id="KW-0238">DNA-binding</keyword>
<dbReference type="AlphaFoldDB" id="A0A9E7KPX9"/>
<evidence type="ECO:0000256" key="1">
    <source>
        <dbReference type="ARBA" id="ARBA00005510"/>
    </source>
</evidence>
<dbReference type="SMART" id="SM00353">
    <property type="entry name" value="HLH"/>
    <property type="match status" value="1"/>
</dbReference>
<feature type="domain" description="BHLH" evidence="6">
    <location>
        <begin position="242"/>
        <end position="293"/>
    </location>
</feature>
<dbReference type="Proteomes" id="UP001055439">
    <property type="component" value="Chromosome 8"/>
</dbReference>
<accession>A0A9E7KPX9</accession>
<evidence type="ECO:0000313" key="7">
    <source>
        <dbReference type="EMBL" id="URE25206.1"/>
    </source>
</evidence>
<dbReference type="SUPFAM" id="SSF47459">
    <property type="entry name" value="HLH, helix-loop-helix DNA-binding domain"/>
    <property type="match status" value="1"/>
</dbReference>
<dbReference type="Pfam" id="PF00010">
    <property type="entry name" value="HLH"/>
    <property type="match status" value="1"/>
</dbReference>
<protein>
    <submittedName>
        <fullName evidence="7">Helix-loop-helix DNA-binding domain</fullName>
    </submittedName>
</protein>
<dbReference type="GO" id="GO:0045893">
    <property type="term" value="P:positive regulation of DNA-templated transcription"/>
    <property type="evidence" value="ECO:0007669"/>
    <property type="project" value="TreeGrafter"/>
</dbReference>
<dbReference type="PROSITE" id="PS50888">
    <property type="entry name" value="BHLH"/>
    <property type="match status" value="1"/>
</dbReference>
<evidence type="ECO:0000259" key="6">
    <source>
        <dbReference type="PROSITE" id="PS50888"/>
    </source>
</evidence>
<organism evidence="7 8">
    <name type="scientific">Musa troglodytarum</name>
    <name type="common">fe'i banana</name>
    <dbReference type="NCBI Taxonomy" id="320322"/>
    <lineage>
        <taxon>Eukaryota</taxon>
        <taxon>Viridiplantae</taxon>
        <taxon>Streptophyta</taxon>
        <taxon>Embryophyta</taxon>
        <taxon>Tracheophyta</taxon>
        <taxon>Spermatophyta</taxon>
        <taxon>Magnoliopsida</taxon>
        <taxon>Liliopsida</taxon>
        <taxon>Zingiberales</taxon>
        <taxon>Musaceae</taxon>
        <taxon>Musa</taxon>
    </lineage>
</organism>
<dbReference type="OrthoDB" id="684567at2759"/>
<keyword evidence="2" id="KW-0805">Transcription regulation</keyword>
<keyword evidence="4" id="KW-0804">Transcription</keyword>
<feature type="compositionally biased region" description="Polar residues" evidence="5">
    <location>
        <begin position="230"/>
        <end position="240"/>
    </location>
</feature>
<evidence type="ECO:0000256" key="5">
    <source>
        <dbReference type="SAM" id="MobiDB-lite"/>
    </source>
</evidence>
<dbReference type="GO" id="GO:0010052">
    <property type="term" value="P:guard cell differentiation"/>
    <property type="evidence" value="ECO:0007669"/>
    <property type="project" value="InterPro"/>
</dbReference>
<feature type="region of interest" description="Disordered" evidence="5">
    <location>
        <begin position="202"/>
        <end position="245"/>
    </location>
</feature>
<dbReference type="InterPro" id="IPR036638">
    <property type="entry name" value="HLH_DNA-bd_sf"/>
</dbReference>
<gene>
    <name evidence="7" type="ORF">MUK42_18058</name>
</gene>
<feature type="compositionally biased region" description="Acidic residues" evidence="5">
    <location>
        <begin position="513"/>
        <end position="525"/>
    </location>
</feature>
<comment type="similarity">
    <text evidence="1">Belongs to the bHLH protein family.</text>
</comment>
<evidence type="ECO:0000313" key="8">
    <source>
        <dbReference type="Proteomes" id="UP001055439"/>
    </source>
</evidence>
<dbReference type="GO" id="GO:0005634">
    <property type="term" value="C:nucleus"/>
    <property type="evidence" value="ECO:0007669"/>
    <property type="project" value="TreeGrafter"/>
</dbReference>